<proteinExistence type="predicted"/>
<gene>
    <name evidence="3" type="ORF">H0S70_02075</name>
</gene>
<accession>A0A7H1DXU0</accession>
<dbReference type="EMBL" id="CP060203">
    <property type="protein sequence ID" value="QNS41798.1"/>
    <property type="molecule type" value="Genomic_DNA"/>
</dbReference>
<dbReference type="AlphaFoldDB" id="A0A7H1DXU0"/>
<evidence type="ECO:0000259" key="1">
    <source>
        <dbReference type="Pfam" id="PF09983"/>
    </source>
</evidence>
<dbReference type="Pfam" id="PF09983">
    <property type="entry name" value="JetD_C"/>
    <property type="match status" value="1"/>
</dbReference>
<feature type="domain" description="Wadjet protein JetD C-terminal" evidence="1">
    <location>
        <begin position="207"/>
        <end position="377"/>
    </location>
</feature>
<evidence type="ECO:0008006" key="5">
    <source>
        <dbReference type="Google" id="ProtNLM"/>
    </source>
</evidence>
<protein>
    <recommendedName>
        <fullName evidence="5">DUF3322 and DUF2220 domain-containing protein</fullName>
    </recommendedName>
</protein>
<reference evidence="3 4" key="1">
    <citation type="submission" date="2020-07" db="EMBL/GenBank/DDBJ databases">
        <title>Complete genome and description of Chryseobacterium manosquense strain Marseille-Q2069 sp. nov.</title>
        <authorList>
            <person name="Boxberger M."/>
        </authorList>
    </citation>
    <scope>NUCLEOTIDE SEQUENCE [LARGE SCALE GENOMIC DNA]</scope>
    <source>
        <strain evidence="3 4">Marseille-Q2069</strain>
    </source>
</reference>
<dbReference type="InterPro" id="IPR024534">
    <property type="entry name" value="JetD_C"/>
</dbReference>
<keyword evidence="4" id="KW-1185">Reference proteome</keyword>
<feature type="domain" description="DUF3322" evidence="2">
    <location>
        <begin position="5"/>
        <end position="184"/>
    </location>
</feature>
<dbReference type="Proteomes" id="UP000516438">
    <property type="component" value="Chromosome"/>
</dbReference>
<name>A0A7H1DXU0_9FLAO</name>
<dbReference type="KEGG" id="cmaq:H0S70_02075"/>
<evidence type="ECO:0000313" key="4">
    <source>
        <dbReference type="Proteomes" id="UP000516438"/>
    </source>
</evidence>
<dbReference type="Pfam" id="PF11795">
    <property type="entry name" value="DUF3322"/>
    <property type="match status" value="1"/>
</dbReference>
<evidence type="ECO:0000259" key="2">
    <source>
        <dbReference type="Pfam" id="PF11795"/>
    </source>
</evidence>
<dbReference type="RefSeq" id="WP_188321530.1">
    <property type="nucleotide sequence ID" value="NZ_CP060203.1"/>
</dbReference>
<evidence type="ECO:0000313" key="3">
    <source>
        <dbReference type="EMBL" id="QNS41798.1"/>
    </source>
</evidence>
<sequence>MITAQEIRNKTDKKYISFLQSLVEQRPFEKLVIRGDKSYTKSSLPEFEKEIQQIVSQSKEKKGFGYTLEFQLVKTKFLASQNLPISIYFDTEKDFLKFLDKEKEVELFKSDVEKITNVFPELKEWIIKNPLRVITNQTEWDNILKVCQYFKKNPKPNLYIRELPIKIHTKFIEKNKGVIRELLDILLTEQINSDSKEFEKRFHLKFSEPLIRFKILDKEISQKYFSGIDDVAIPVSQFESLNLPIKRVLVVENKTTLYTTLTLPKMDETIAIFGSGFSVYNLKGAQWLINVELFYWGDIDVQGFEILSQFRSYFPQTQSMLMDKTTFEKFFENDSGTPTNVSTKLNLTDGEQQLYEVLKINNWRLEQEKIPLYWINELVN</sequence>
<organism evidence="3 4">
    <name type="scientific">Chryseobacterium manosquense</name>
    <dbReference type="NCBI Taxonomy" id="2754694"/>
    <lineage>
        <taxon>Bacteria</taxon>
        <taxon>Pseudomonadati</taxon>
        <taxon>Bacteroidota</taxon>
        <taxon>Flavobacteriia</taxon>
        <taxon>Flavobacteriales</taxon>
        <taxon>Weeksellaceae</taxon>
        <taxon>Chryseobacterium group</taxon>
        <taxon>Chryseobacterium</taxon>
    </lineage>
</organism>
<dbReference type="InterPro" id="IPR024537">
    <property type="entry name" value="DUF3322"/>
</dbReference>